<dbReference type="RefSeq" id="WP_188387941.1">
    <property type="nucleotide sequence ID" value="NZ_BMFK01000001.1"/>
</dbReference>
<evidence type="ECO:0000313" key="1">
    <source>
        <dbReference type="EMBL" id="GGE67588.1"/>
    </source>
</evidence>
<dbReference type="InterPro" id="IPR010035">
    <property type="entry name" value="Thi_S"/>
</dbReference>
<dbReference type="Proteomes" id="UP000605259">
    <property type="component" value="Unassembled WGS sequence"/>
</dbReference>
<sequence length="67" mass="7159">MNLQINGNDTEVPSNIENAANLLTHLKLENKIVIVEVNGAIIEKGKHGEAPIMDGDKVEIVHFVGGG</sequence>
<name>A0A917EQR6_9BACI</name>
<proteinExistence type="predicted"/>
<dbReference type="NCBIfam" id="TIGR01683">
    <property type="entry name" value="thiS"/>
    <property type="match status" value="1"/>
</dbReference>
<accession>A0A917EQR6</accession>
<dbReference type="PANTHER" id="PTHR34472">
    <property type="entry name" value="SULFUR CARRIER PROTEIN THIS"/>
    <property type="match status" value="1"/>
</dbReference>
<dbReference type="InterPro" id="IPR016155">
    <property type="entry name" value="Mopterin_synth/thiamin_S_b"/>
</dbReference>
<dbReference type="EMBL" id="BMFK01000001">
    <property type="protein sequence ID" value="GGE67588.1"/>
    <property type="molecule type" value="Genomic_DNA"/>
</dbReference>
<evidence type="ECO:0000313" key="2">
    <source>
        <dbReference type="Proteomes" id="UP000605259"/>
    </source>
</evidence>
<reference evidence="1" key="2">
    <citation type="submission" date="2020-09" db="EMBL/GenBank/DDBJ databases">
        <authorList>
            <person name="Sun Q."/>
            <person name="Zhou Y."/>
        </authorList>
    </citation>
    <scope>NUCLEOTIDE SEQUENCE</scope>
    <source>
        <strain evidence="1">CGMCC 1.12698</strain>
    </source>
</reference>
<dbReference type="Gene3D" id="3.10.20.30">
    <property type="match status" value="1"/>
</dbReference>
<keyword evidence="2" id="KW-1185">Reference proteome</keyword>
<dbReference type="InterPro" id="IPR012675">
    <property type="entry name" value="Beta-grasp_dom_sf"/>
</dbReference>
<dbReference type="CDD" id="cd00565">
    <property type="entry name" value="Ubl_ThiS"/>
    <property type="match status" value="1"/>
</dbReference>
<dbReference type="AlphaFoldDB" id="A0A917EQR6"/>
<dbReference type="InterPro" id="IPR003749">
    <property type="entry name" value="ThiS/MoaD-like"/>
</dbReference>
<reference evidence="1" key="1">
    <citation type="journal article" date="2014" name="Int. J. Syst. Evol. Microbiol.">
        <title>Complete genome sequence of Corynebacterium casei LMG S-19264T (=DSM 44701T), isolated from a smear-ripened cheese.</title>
        <authorList>
            <consortium name="US DOE Joint Genome Institute (JGI-PGF)"/>
            <person name="Walter F."/>
            <person name="Albersmeier A."/>
            <person name="Kalinowski J."/>
            <person name="Ruckert C."/>
        </authorList>
    </citation>
    <scope>NUCLEOTIDE SEQUENCE</scope>
    <source>
        <strain evidence="1">CGMCC 1.12698</strain>
    </source>
</reference>
<protein>
    <submittedName>
        <fullName evidence="1">Sulfur carrier protein ThiS</fullName>
    </submittedName>
</protein>
<organism evidence="1 2">
    <name type="scientific">Priestia taiwanensis</name>
    <dbReference type="NCBI Taxonomy" id="1347902"/>
    <lineage>
        <taxon>Bacteria</taxon>
        <taxon>Bacillati</taxon>
        <taxon>Bacillota</taxon>
        <taxon>Bacilli</taxon>
        <taxon>Bacillales</taxon>
        <taxon>Bacillaceae</taxon>
        <taxon>Priestia</taxon>
    </lineage>
</organism>
<dbReference type="SUPFAM" id="SSF54285">
    <property type="entry name" value="MoaD/ThiS"/>
    <property type="match status" value="1"/>
</dbReference>
<dbReference type="PANTHER" id="PTHR34472:SF1">
    <property type="entry name" value="SULFUR CARRIER PROTEIN THIS"/>
    <property type="match status" value="1"/>
</dbReference>
<comment type="caution">
    <text evidence="1">The sequence shown here is derived from an EMBL/GenBank/DDBJ whole genome shotgun (WGS) entry which is preliminary data.</text>
</comment>
<gene>
    <name evidence="1" type="primary">thiS</name>
    <name evidence="1" type="ORF">GCM10007140_17070</name>
</gene>
<dbReference type="Pfam" id="PF02597">
    <property type="entry name" value="ThiS"/>
    <property type="match status" value="1"/>
</dbReference>